<dbReference type="KEGG" id="talb:FTW19_01215"/>
<evidence type="ECO:0000313" key="15">
    <source>
        <dbReference type="EMBL" id="QEE30624.1"/>
    </source>
</evidence>
<dbReference type="KEGG" id="talb:FTW19_04575"/>
<evidence type="ECO:0000313" key="14">
    <source>
        <dbReference type="EMBL" id="QEE30621.1"/>
    </source>
</evidence>
<dbReference type="EMBL" id="CP042806">
    <property type="protein sequence ID" value="QEE27029.1"/>
    <property type="molecule type" value="Genomic_DNA"/>
</dbReference>
<dbReference type="EMBL" id="CP042806">
    <property type="protein sequence ID" value="QEE30683.1"/>
    <property type="molecule type" value="Genomic_DNA"/>
</dbReference>
<dbReference type="EMBL" id="CP042806">
    <property type="protein sequence ID" value="QEE26743.1"/>
    <property type="molecule type" value="Genomic_DNA"/>
</dbReference>
<evidence type="ECO:0000256" key="2">
    <source>
        <dbReference type="ARBA" id="ARBA00010075"/>
    </source>
</evidence>
<dbReference type="KEGG" id="talb:FTW19_23425"/>
<reference evidence="11 19" key="1">
    <citation type="submission" date="2019-08" db="EMBL/GenBank/DDBJ databases">
        <title>Complete genome sequence of Terriglobus albidus strain ORNL.</title>
        <authorList>
            <person name="Podar M."/>
        </authorList>
    </citation>
    <scope>NUCLEOTIDE SEQUENCE [LARGE SCALE GENOMIC DNA]</scope>
    <source>
        <strain evidence="11 19">ORNL</strain>
    </source>
</reference>
<evidence type="ECO:0000313" key="13">
    <source>
        <dbReference type="EMBL" id="QEE30590.1"/>
    </source>
</evidence>
<evidence type="ECO:0000313" key="11">
    <source>
        <dbReference type="EMBL" id="QEE27350.1"/>
    </source>
</evidence>
<dbReference type="InterPro" id="IPR002559">
    <property type="entry name" value="Transposase_11"/>
</dbReference>
<evidence type="ECO:0000313" key="17">
    <source>
        <dbReference type="EMBL" id="QEE30682.1"/>
    </source>
</evidence>
<dbReference type="Pfam" id="PF01609">
    <property type="entry name" value="DDE_Tnp_1"/>
    <property type="match status" value="1"/>
</dbReference>
<feature type="domain" description="Transposase InsH N-terminal" evidence="8">
    <location>
        <begin position="17"/>
        <end position="114"/>
    </location>
</feature>
<dbReference type="InterPro" id="IPR047959">
    <property type="entry name" value="Transpos_IS5"/>
</dbReference>
<dbReference type="Pfam" id="PF05598">
    <property type="entry name" value="DUF772"/>
    <property type="match status" value="1"/>
</dbReference>
<comment type="similarity">
    <text evidence="2">Belongs to the transposase 11 family.</text>
</comment>
<dbReference type="KEGG" id="talb:FTW19_23110"/>
<evidence type="ECO:0000259" key="7">
    <source>
        <dbReference type="Pfam" id="PF01609"/>
    </source>
</evidence>
<evidence type="ECO:0000313" key="10">
    <source>
        <dbReference type="EMBL" id="QEE27029.1"/>
    </source>
</evidence>
<keyword evidence="3" id="KW-0815">Transposition</keyword>
<evidence type="ECO:0000313" key="19">
    <source>
        <dbReference type="Proteomes" id="UP000321820"/>
    </source>
</evidence>
<evidence type="ECO:0000256" key="3">
    <source>
        <dbReference type="ARBA" id="ARBA00022578"/>
    </source>
</evidence>
<dbReference type="EMBL" id="CP042806">
    <property type="protein sequence ID" value="QEE30682.1"/>
    <property type="molecule type" value="Genomic_DNA"/>
</dbReference>
<evidence type="ECO:0000313" key="16">
    <source>
        <dbReference type="EMBL" id="QEE30651.1"/>
    </source>
</evidence>
<dbReference type="InterPro" id="IPR008490">
    <property type="entry name" value="Transposase_InsH_N"/>
</dbReference>
<evidence type="ECO:0000256" key="1">
    <source>
        <dbReference type="ARBA" id="ARBA00003544"/>
    </source>
</evidence>
<dbReference type="EMBL" id="CP042806">
    <property type="protein sequence ID" value="QEE30509.1"/>
    <property type="molecule type" value="Genomic_DNA"/>
</dbReference>
<evidence type="ECO:0000256" key="4">
    <source>
        <dbReference type="ARBA" id="ARBA00023125"/>
    </source>
</evidence>
<evidence type="ECO:0000259" key="8">
    <source>
        <dbReference type="Pfam" id="PF05598"/>
    </source>
</evidence>
<feature type="domain" description="Transposase IS4-like" evidence="7">
    <location>
        <begin position="193"/>
        <end position="344"/>
    </location>
</feature>
<sequence>MRGEEAKQSGMFSYVTMEQRIASDHPVRRIRTMVDAALKRMDGELSQLYAATGRPSIAPERLLRAQLLMVLYSIRSERQLMEQLNYNLLFRWFVGMEIDDPVWDVTVFTKNRERLIAGEASQKLLLAVLEEASQHKLLSEEHFTVDGTLIQAWANRRSFHEKADPPDRGTGAGGKKLLRDTHESSTDPEARLYRKSSSGASVPSYLGHVITENRNGLVVAAMATQAGTTEERAAALKMLKRIKRKKRITLGADKGYQYEKFIKALRRRKVRPHVAEYEPNPKWPNWLNSKERSEPGYAISQRKRKLVEKVFGWMKLDRSMRQTKLRGLRKVDWMVQLMAAAHNLLRLVKLIPPIPAQS</sequence>
<dbReference type="KEGG" id="talb:FTW19_23260"/>
<evidence type="ECO:0000313" key="9">
    <source>
        <dbReference type="EMBL" id="QEE26743.1"/>
    </source>
</evidence>
<dbReference type="PANTHER" id="PTHR35604">
    <property type="entry name" value="TRANSPOSASE INSH FOR INSERTION SEQUENCE ELEMENT IS5A-RELATED"/>
    <property type="match status" value="1"/>
</dbReference>
<evidence type="ECO:0000313" key="12">
    <source>
        <dbReference type="EMBL" id="QEE30509.1"/>
    </source>
</evidence>
<proteinExistence type="inferred from homology"/>
<dbReference type="OrthoDB" id="106677at2"/>
<dbReference type="PANTHER" id="PTHR35604:SF2">
    <property type="entry name" value="TRANSPOSASE INSH FOR INSERTION SEQUENCE ELEMENT IS5A-RELATED"/>
    <property type="match status" value="1"/>
</dbReference>
<feature type="compositionally biased region" description="Basic and acidic residues" evidence="6">
    <location>
        <begin position="177"/>
        <end position="192"/>
    </location>
</feature>
<keyword evidence="5" id="KW-0233">DNA recombination</keyword>
<evidence type="ECO:0000313" key="18">
    <source>
        <dbReference type="EMBL" id="QEE30683.1"/>
    </source>
</evidence>
<dbReference type="KEGG" id="talb:FTW19_22925"/>
<dbReference type="EMBL" id="CP042806">
    <property type="protein sequence ID" value="QEE30651.1"/>
    <property type="molecule type" value="Genomic_DNA"/>
</dbReference>
<evidence type="ECO:0000256" key="5">
    <source>
        <dbReference type="ARBA" id="ARBA00023172"/>
    </source>
</evidence>
<dbReference type="AlphaFoldDB" id="A0A5B9E9P8"/>
<dbReference type="KEGG" id="talb:FTW19_23095"/>
<dbReference type="EMBL" id="CP042806">
    <property type="protein sequence ID" value="QEE30621.1"/>
    <property type="molecule type" value="Genomic_DNA"/>
</dbReference>
<keyword evidence="19" id="KW-1185">Reference proteome</keyword>
<dbReference type="EMBL" id="CP042806">
    <property type="protein sequence ID" value="QEE30624.1"/>
    <property type="molecule type" value="Genomic_DNA"/>
</dbReference>
<evidence type="ECO:0000256" key="6">
    <source>
        <dbReference type="SAM" id="MobiDB-lite"/>
    </source>
</evidence>
<dbReference type="KEGG" id="talb:FTW19_23420"/>
<protein>
    <submittedName>
        <fullName evidence="11">IS5 family transposase</fullName>
    </submittedName>
</protein>
<feature type="region of interest" description="Disordered" evidence="6">
    <location>
        <begin position="160"/>
        <end position="200"/>
    </location>
</feature>
<dbReference type="GO" id="GO:0006313">
    <property type="term" value="P:DNA transposition"/>
    <property type="evidence" value="ECO:0007669"/>
    <property type="project" value="InterPro"/>
</dbReference>
<keyword evidence="4" id="KW-0238">DNA-binding</keyword>
<dbReference type="GO" id="GO:0003677">
    <property type="term" value="F:DNA binding"/>
    <property type="evidence" value="ECO:0007669"/>
    <property type="project" value="UniProtKB-KW"/>
</dbReference>
<gene>
    <name evidence="9" type="ORF">FTW19_01215</name>
    <name evidence="10" type="ORF">FTW19_02795</name>
    <name evidence="11" type="ORF">FTW19_04575</name>
    <name evidence="12" type="ORF">FTW19_22485</name>
    <name evidence="13" type="ORF">FTW19_22925</name>
    <name evidence="14" type="ORF">FTW19_23095</name>
    <name evidence="15" type="ORF">FTW19_23110</name>
    <name evidence="16" type="ORF">FTW19_23260</name>
    <name evidence="17" type="ORF">FTW19_23420</name>
    <name evidence="18" type="ORF">FTW19_23425</name>
</gene>
<dbReference type="KEGG" id="talb:FTW19_22485"/>
<dbReference type="Proteomes" id="UP000321820">
    <property type="component" value="Chromosome"/>
</dbReference>
<dbReference type="GO" id="GO:0004803">
    <property type="term" value="F:transposase activity"/>
    <property type="evidence" value="ECO:0007669"/>
    <property type="project" value="InterPro"/>
</dbReference>
<dbReference type="RefSeq" id="WP_147645881.1">
    <property type="nucleotide sequence ID" value="NZ_CP042806.1"/>
</dbReference>
<dbReference type="NCBIfam" id="NF033581">
    <property type="entry name" value="transpos_IS5_4"/>
    <property type="match status" value="1"/>
</dbReference>
<organism evidence="11 19">
    <name type="scientific">Terriglobus albidus</name>
    <dbReference type="NCBI Taxonomy" id="1592106"/>
    <lineage>
        <taxon>Bacteria</taxon>
        <taxon>Pseudomonadati</taxon>
        <taxon>Acidobacteriota</taxon>
        <taxon>Terriglobia</taxon>
        <taxon>Terriglobales</taxon>
        <taxon>Acidobacteriaceae</taxon>
        <taxon>Terriglobus</taxon>
    </lineage>
</organism>
<comment type="function">
    <text evidence="1">Involved in the transposition of the insertion sequence IS5.</text>
</comment>
<dbReference type="KEGG" id="talb:FTW19_02795"/>
<dbReference type="EMBL" id="CP042806">
    <property type="protein sequence ID" value="QEE30590.1"/>
    <property type="molecule type" value="Genomic_DNA"/>
</dbReference>
<accession>A0A5B9E9P8</accession>
<name>A0A5B9E9P8_9BACT</name>
<dbReference type="EMBL" id="CP042806">
    <property type="protein sequence ID" value="QEE27350.1"/>
    <property type="molecule type" value="Genomic_DNA"/>
</dbReference>